<keyword evidence="3" id="KW-0732">Signal</keyword>
<feature type="chain" id="PRO_5019206512" evidence="3">
    <location>
        <begin position="23"/>
        <end position="420"/>
    </location>
</feature>
<organism evidence="4 5">
    <name type="scientific">Shewanella maritima</name>
    <dbReference type="NCBI Taxonomy" id="2520507"/>
    <lineage>
        <taxon>Bacteria</taxon>
        <taxon>Pseudomonadati</taxon>
        <taxon>Pseudomonadota</taxon>
        <taxon>Gammaproteobacteria</taxon>
        <taxon>Alteromonadales</taxon>
        <taxon>Shewanellaceae</taxon>
        <taxon>Shewanella</taxon>
    </lineage>
</organism>
<evidence type="ECO:0000256" key="2">
    <source>
        <dbReference type="SAM" id="MobiDB-lite"/>
    </source>
</evidence>
<name>A0A411PGH5_9GAMM</name>
<proteinExistence type="predicted"/>
<keyword evidence="1" id="KW-0175">Coiled coil</keyword>
<dbReference type="InterPro" id="IPR036280">
    <property type="entry name" value="Multihaem_cyt_sf"/>
</dbReference>
<evidence type="ECO:0000313" key="4">
    <source>
        <dbReference type="EMBL" id="QBF82671.1"/>
    </source>
</evidence>
<dbReference type="KEGG" id="smai:EXU30_08195"/>
<dbReference type="PROSITE" id="PS51257">
    <property type="entry name" value="PROKAR_LIPOPROTEIN"/>
    <property type="match status" value="1"/>
</dbReference>
<feature type="signal peptide" evidence="3">
    <location>
        <begin position="1"/>
        <end position="22"/>
    </location>
</feature>
<accession>A0A411PGH5</accession>
<evidence type="ECO:0000256" key="1">
    <source>
        <dbReference type="SAM" id="Coils"/>
    </source>
</evidence>
<dbReference type="AlphaFoldDB" id="A0A411PGH5"/>
<dbReference type="SUPFAM" id="SSF48695">
    <property type="entry name" value="Multiheme cytochromes"/>
    <property type="match status" value="1"/>
</dbReference>
<keyword evidence="5" id="KW-1185">Reference proteome</keyword>
<dbReference type="EMBL" id="CP036200">
    <property type="protein sequence ID" value="QBF82671.1"/>
    <property type="molecule type" value="Genomic_DNA"/>
</dbReference>
<feature type="region of interest" description="Disordered" evidence="2">
    <location>
        <begin position="161"/>
        <end position="197"/>
    </location>
</feature>
<gene>
    <name evidence="4" type="ORF">EXU30_08195</name>
</gene>
<feature type="coiled-coil region" evidence="1">
    <location>
        <begin position="28"/>
        <end position="76"/>
    </location>
</feature>
<evidence type="ECO:0000256" key="3">
    <source>
        <dbReference type="SAM" id="SignalP"/>
    </source>
</evidence>
<dbReference type="Proteomes" id="UP000291106">
    <property type="component" value="Chromosome"/>
</dbReference>
<reference evidence="4 5" key="1">
    <citation type="submission" date="2019-02" db="EMBL/GenBank/DDBJ databases">
        <title>Shewanella sp. D4-2 isolated from Dokdo Island.</title>
        <authorList>
            <person name="Baek K."/>
        </authorList>
    </citation>
    <scope>NUCLEOTIDE SEQUENCE [LARGE SCALE GENOMIC DNA]</scope>
    <source>
        <strain evidence="4 5">D4-2</strain>
    </source>
</reference>
<dbReference type="OrthoDB" id="6248771at2"/>
<dbReference type="RefSeq" id="WP_130599031.1">
    <property type="nucleotide sequence ID" value="NZ_CP036200.1"/>
</dbReference>
<protein>
    <submittedName>
        <fullName evidence="4">Uncharacterized protein</fullName>
    </submittedName>
</protein>
<sequence length="420" mass="45683">MMKNTFKLSLVCASIFALTACGSDDTDTTYLEEQIQTLEAQNEKLAKEKASVQAESDQYRDQAAELAATNDQLQEKAVGYISNFQEQCAEVGVSFDYENPNPDNPYINNGKTPDMLRALSALPAAAMPSQPADHEGRDNNTCTGCHSAQAPDQHFGENCTSCHTVAEPGPDPEPEPEPDPGAPGVATHPEGATDGDGWAAFDAYTGASAGTFYYAKDNASFLNAEYLNTRFGKMNTFYEWKESSNGTSDVKTACGMPNREHITTMFPDDGKSYELSEYSNFKGAATFITQREENGESIASAATFGPGMHKGEDGEFYVTMLITKNNTCKNLVNNNKGEIHYYEFDTRSNVKLGSPDLGARNAGARIQVSTDYAESELRSFDWFTPVYGGNGQTFDPTTVDWNTVGACSLSLKVEVIYPLG</sequence>
<evidence type="ECO:0000313" key="5">
    <source>
        <dbReference type="Proteomes" id="UP000291106"/>
    </source>
</evidence>